<evidence type="ECO:0000256" key="1">
    <source>
        <dbReference type="SAM" id="MobiDB-lite"/>
    </source>
</evidence>
<gene>
    <name evidence="3" type="ORF">E2C01_046184</name>
</gene>
<evidence type="ECO:0000313" key="4">
    <source>
        <dbReference type="Proteomes" id="UP000324222"/>
    </source>
</evidence>
<feature type="region of interest" description="Disordered" evidence="1">
    <location>
        <begin position="230"/>
        <end position="252"/>
    </location>
</feature>
<name>A0A5B7FX65_PORTR</name>
<dbReference type="AlphaFoldDB" id="A0A5B7FX65"/>
<sequence length="252" mass="27897">MGKTTTITYLKEDASALVGGGKGKYSSRSLAGAILDAAMLLRRVFLAAGLFLVVFVVPDAEGLALSLVVSKMKLIHYIVRSFTVTPLDPGPNAFCKCVGLLDKCDYFLIHKTDHVHCNFMKRYCCSTEAVEQMLHKRVSGVSYVPPKAMAFKPYDNYVHLPQIKTQAATTARTQCGCQLAFWSCEVVISKPWKVFDKSFLCSFMHVFCCQESFLKDVVVPTVKLHAAITNTTRGREESEEHGAEPAGLDENR</sequence>
<feature type="transmembrane region" description="Helical" evidence="2">
    <location>
        <begin position="44"/>
        <end position="70"/>
    </location>
</feature>
<reference evidence="3 4" key="1">
    <citation type="submission" date="2019-05" db="EMBL/GenBank/DDBJ databases">
        <title>Another draft genome of Portunus trituberculatus and its Hox gene families provides insights of decapod evolution.</title>
        <authorList>
            <person name="Jeong J.-H."/>
            <person name="Song I."/>
            <person name="Kim S."/>
            <person name="Choi T."/>
            <person name="Kim D."/>
            <person name="Ryu S."/>
            <person name="Kim W."/>
        </authorList>
    </citation>
    <scope>NUCLEOTIDE SEQUENCE [LARGE SCALE GENOMIC DNA]</scope>
    <source>
        <tissue evidence="3">Muscle</tissue>
    </source>
</reference>
<organism evidence="3 4">
    <name type="scientific">Portunus trituberculatus</name>
    <name type="common">Swimming crab</name>
    <name type="synonym">Neptunus trituberculatus</name>
    <dbReference type="NCBI Taxonomy" id="210409"/>
    <lineage>
        <taxon>Eukaryota</taxon>
        <taxon>Metazoa</taxon>
        <taxon>Ecdysozoa</taxon>
        <taxon>Arthropoda</taxon>
        <taxon>Crustacea</taxon>
        <taxon>Multicrustacea</taxon>
        <taxon>Malacostraca</taxon>
        <taxon>Eumalacostraca</taxon>
        <taxon>Eucarida</taxon>
        <taxon>Decapoda</taxon>
        <taxon>Pleocyemata</taxon>
        <taxon>Brachyura</taxon>
        <taxon>Eubrachyura</taxon>
        <taxon>Portunoidea</taxon>
        <taxon>Portunidae</taxon>
        <taxon>Portuninae</taxon>
        <taxon>Portunus</taxon>
    </lineage>
</organism>
<keyword evidence="2" id="KW-1133">Transmembrane helix</keyword>
<evidence type="ECO:0000256" key="2">
    <source>
        <dbReference type="SAM" id="Phobius"/>
    </source>
</evidence>
<keyword evidence="4" id="KW-1185">Reference proteome</keyword>
<evidence type="ECO:0000313" key="3">
    <source>
        <dbReference type="EMBL" id="MPC52320.1"/>
    </source>
</evidence>
<keyword evidence="2" id="KW-0472">Membrane</keyword>
<comment type="caution">
    <text evidence="3">The sequence shown here is derived from an EMBL/GenBank/DDBJ whole genome shotgun (WGS) entry which is preliminary data.</text>
</comment>
<dbReference type="Proteomes" id="UP000324222">
    <property type="component" value="Unassembled WGS sequence"/>
</dbReference>
<dbReference type="EMBL" id="VSRR010010782">
    <property type="protein sequence ID" value="MPC52320.1"/>
    <property type="molecule type" value="Genomic_DNA"/>
</dbReference>
<protein>
    <submittedName>
        <fullName evidence="3">Uncharacterized protein</fullName>
    </submittedName>
</protein>
<accession>A0A5B7FX65</accession>
<keyword evidence="2" id="KW-0812">Transmembrane</keyword>
<proteinExistence type="predicted"/>
<feature type="compositionally biased region" description="Basic and acidic residues" evidence="1">
    <location>
        <begin position="233"/>
        <end position="252"/>
    </location>
</feature>